<proteinExistence type="predicted"/>
<reference evidence="1" key="1">
    <citation type="submission" date="2022-11" db="EMBL/GenBank/DDBJ databases">
        <authorList>
            <person name="Hyden B.L."/>
            <person name="Feng K."/>
            <person name="Yates T."/>
            <person name="Jawdy S."/>
            <person name="Smart L.B."/>
            <person name="Muchero W."/>
        </authorList>
    </citation>
    <scope>NUCLEOTIDE SEQUENCE</scope>
    <source>
        <tissue evidence="1">Shoot tip</tissue>
    </source>
</reference>
<dbReference type="AlphaFoldDB" id="A0A9Q0ZUX1"/>
<reference evidence="1" key="2">
    <citation type="journal article" date="2023" name="Int. J. Mol. Sci.">
        <title>De Novo Assembly and Annotation of 11 Diverse Shrub Willow (Salix) Genomes Reveals Novel Gene Organization in Sex-Linked Regions.</title>
        <authorList>
            <person name="Hyden B."/>
            <person name="Feng K."/>
            <person name="Yates T.B."/>
            <person name="Jawdy S."/>
            <person name="Cereghino C."/>
            <person name="Smart L.B."/>
            <person name="Muchero W."/>
        </authorList>
    </citation>
    <scope>NUCLEOTIDE SEQUENCE</scope>
    <source>
        <tissue evidence="1">Shoot tip</tissue>
    </source>
</reference>
<protein>
    <submittedName>
        <fullName evidence="1">Uncharacterized protein</fullName>
    </submittedName>
</protein>
<accession>A0A9Q0ZUX1</accession>
<name>A0A9Q0ZUX1_9ROSI</name>
<evidence type="ECO:0000313" key="1">
    <source>
        <dbReference type="EMBL" id="KAJ6747823.1"/>
    </source>
</evidence>
<dbReference type="Proteomes" id="UP001151752">
    <property type="component" value="Chromosome 6"/>
</dbReference>
<evidence type="ECO:0000313" key="2">
    <source>
        <dbReference type="Proteomes" id="UP001151752"/>
    </source>
</evidence>
<organism evidence="1 2">
    <name type="scientific">Salix koriyanagi</name>
    <dbReference type="NCBI Taxonomy" id="2511006"/>
    <lineage>
        <taxon>Eukaryota</taxon>
        <taxon>Viridiplantae</taxon>
        <taxon>Streptophyta</taxon>
        <taxon>Embryophyta</taxon>
        <taxon>Tracheophyta</taxon>
        <taxon>Spermatophyta</taxon>
        <taxon>Magnoliopsida</taxon>
        <taxon>eudicotyledons</taxon>
        <taxon>Gunneridae</taxon>
        <taxon>Pentapetalae</taxon>
        <taxon>rosids</taxon>
        <taxon>fabids</taxon>
        <taxon>Malpighiales</taxon>
        <taxon>Salicaceae</taxon>
        <taxon>Saliceae</taxon>
        <taxon>Salix</taxon>
    </lineage>
</organism>
<keyword evidence="2" id="KW-1185">Reference proteome</keyword>
<comment type="caution">
    <text evidence="1">The sequence shown here is derived from an EMBL/GenBank/DDBJ whole genome shotgun (WGS) entry which is preliminary data.</text>
</comment>
<dbReference type="EMBL" id="JAPFFM010000009">
    <property type="protein sequence ID" value="KAJ6747823.1"/>
    <property type="molecule type" value="Genomic_DNA"/>
</dbReference>
<feature type="non-terminal residue" evidence="1">
    <location>
        <position position="69"/>
    </location>
</feature>
<sequence>MQPSARQSWLPTKDEMSYGDSSDEARYLLGAHILFKTSKMLFQNLDIVNLDQEFTYDLVFETEAEESLP</sequence>
<gene>
    <name evidence="1" type="ORF">OIU74_030145</name>
</gene>